<gene>
    <name evidence="9" type="ORF">Z519_04481</name>
</gene>
<dbReference type="GeneID" id="27697409"/>
<name>A0A0D2HUI9_CLAB1</name>
<feature type="region of interest" description="Disordered" evidence="7">
    <location>
        <begin position="921"/>
        <end position="1007"/>
    </location>
</feature>
<keyword evidence="10" id="KW-1185">Reference proteome</keyword>
<feature type="compositionally biased region" description="Basic residues" evidence="7">
    <location>
        <begin position="1242"/>
        <end position="1261"/>
    </location>
</feature>
<dbReference type="GO" id="GO:0140445">
    <property type="term" value="C:chromosome, telomeric repeat region"/>
    <property type="evidence" value="ECO:0007669"/>
    <property type="project" value="TreeGrafter"/>
</dbReference>
<keyword evidence="5" id="KW-0539">Nucleus</keyword>
<feature type="domain" description="Telomere-associated protein Rif1 N-terminal" evidence="8">
    <location>
        <begin position="123"/>
        <end position="504"/>
    </location>
</feature>
<organism evidence="9 10">
    <name type="scientific">Cladophialophora bantiana (strain ATCC 10958 / CBS 173.52 / CDC B-1940 / NIH 8579)</name>
    <name type="common">Xylohypha bantiana</name>
    <dbReference type="NCBI Taxonomy" id="1442370"/>
    <lineage>
        <taxon>Eukaryota</taxon>
        <taxon>Fungi</taxon>
        <taxon>Dikarya</taxon>
        <taxon>Ascomycota</taxon>
        <taxon>Pezizomycotina</taxon>
        <taxon>Eurotiomycetes</taxon>
        <taxon>Chaetothyriomycetidae</taxon>
        <taxon>Chaetothyriales</taxon>
        <taxon>Herpotrichiellaceae</taxon>
        <taxon>Cladophialophora</taxon>
    </lineage>
</organism>
<evidence type="ECO:0000256" key="6">
    <source>
        <dbReference type="ARBA" id="ARBA00023306"/>
    </source>
</evidence>
<protein>
    <recommendedName>
        <fullName evidence="8">Telomere-associated protein Rif1 N-terminal domain-containing protein</fullName>
    </recommendedName>
</protein>
<keyword evidence="4" id="KW-0779">Telomere</keyword>
<dbReference type="InterPro" id="IPR022031">
    <property type="entry name" value="Rif1_N"/>
</dbReference>
<dbReference type="InterPro" id="IPR016024">
    <property type="entry name" value="ARM-type_fold"/>
</dbReference>
<evidence type="ECO:0000256" key="7">
    <source>
        <dbReference type="SAM" id="MobiDB-lite"/>
    </source>
</evidence>
<evidence type="ECO:0000259" key="8">
    <source>
        <dbReference type="Pfam" id="PF12231"/>
    </source>
</evidence>
<feature type="compositionally biased region" description="Basic residues" evidence="7">
    <location>
        <begin position="955"/>
        <end position="964"/>
    </location>
</feature>
<feature type="compositionally biased region" description="Low complexity" evidence="7">
    <location>
        <begin position="1304"/>
        <end position="1317"/>
    </location>
</feature>
<dbReference type="VEuPathDB" id="FungiDB:Z519_04481"/>
<dbReference type="PANTHER" id="PTHR22928">
    <property type="entry name" value="TELOMERE-ASSOCIATED PROTEIN RIF1"/>
    <property type="match status" value="1"/>
</dbReference>
<dbReference type="GO" id="GO:0000723">
    <property type="term" value="P:telomere maintenance"/>
    <property type="evidence" value="ECO:0007669"/>
    <property type="project" value="TreeGrafter"/>
</dbReference>
<evidence type="ECO:0000313" key="10">
    <source>
        <dbReference type="Proteomes" id="UP000053789"/>
    </source>
</evidence>
<keyword evidence="6" id="KW-0131">Cell cycle</keyword>
<feature type="region of interest" description="Disordered" evidence="7">
    <location>
        <begin position="1304"/>
        <end position="1342"/>
    </location>
</feature>
<comment type="subcellular location">
    <subcellularLocation>
        <location evidence="2">Chromosome</location>
        <location evidence="2">Telomere</location>
    </subcellularLocation>
    <subcellularLocation>
        <location evidence="1">Nucleus</location>
    </subcellularLocation>
</comment>
<feature type="region of interest" description="Disordered" evidence="7">
    <location>
        <begin position="1223"/>
        <end position="1280"/>
    </location>
</feature>
<feature type="region of interest" description="Disordered" evidence="7">
    <location>
        <begin position="1036"/>
        <end position="1063"/>
    </location>
</feature>
<feature type="compositionally biased region" description="Polar residues" evidence="7">
    <location>
        <begin position="1264"/>
        <end position="1275"/>
    </location>
</feature>
<dbReference type="OrthoDB" id="5399929at2759"/>
<dbReference type="HOGENOM" id="CLU_247822_0_0_1"/>
<sequence>MSIPDVLPLSPPSTSSRRKISLPNASTNPTSTPDSAASFPGSSNAATRKRVGFSISTHAQEPSSSQPPSSITRPLPSVSASQLALKSILKPCPVDGHTLQTDGLQEVKRSMGEMMESIVQQLSRDDRSLSVDAYQTLSAVIREYDDIPEEDVLKAKINTIMKYIRRDLQKLPNPDEPPIADTNLVTQALKVLVIFAWNRDYSSLLTDEYRIFILDRSIQVIAEHAAPKGVIIHYLHLLATQNFRPVLVNNYRVTRLLEALKALTEHVKGNGVVSERLLVYQKLLDQARPTMKARANLWVEELLAGMTNSLKDVRTKAITAGLKACSVFPTSSSISVTFRTILEKELTPGKTFSLAMCRRLEKMIAVKEEGIQVPQIWTIILMLSNGVEDRDPSGPWPRFDKWPQFMDWLKVIQTCFNCSELAIKQQAYMAWDRFIHIIQPHQTSDTLMALLAKPLTAQMERQSIEQTTKGTRLTAVSSYCTLLYYAFRPAATHKQYTRVWNEYIVKVMKSSFFEKSTANADLACRIFMALFWNSKKSTKVWNEKRALENTRVEPEELPTIDCKWIRAKSEAILDMFRVLVRHSSWGASGQSQRAFIAIAWSHFLRALREASSKEIILSHETVDAIVNVIKLLGDEFLLQKRSGPEGADQADDARRLSYAQVRRLTLVAITELGNDLIKPGLDYTIHPSHINKMLVIYDTLDSIIPELRHDEQNSYTYAPSEALKVESQSLLCHCQDLLHFLNGLLLRDFRTVQAREPGAENSMVMFGMRQLVEYDFGCFPPGYNVLLMRMLQPTLCALFSEYGERSFPDLELATTTMTALSKVPPGAIEELDGVFAAPFESACALVREGAVTIWNKQFSHLCSVTIGGRLSKALLKLRKEGVDVHIPGDLQPARELMPAEIPIPSGPGEAITLISSHTSLSPNKAAHGAGPSSELGSQHFGNVAPGRPDPVFSSPRRRISRPRSRHDDSQIPFVPIDPSPARRPDLDSQSLTEHQMEVRDRQRSEPADVFLDLRSSPRPHSKAQNQSHCGIARKAAALSERPSTPTLPTGQDQQEPEIPASPTPRARHIANQIADIDVPSSPPSMPGNRDKVEITSSPPQVVAEDGQVRIDLAMETNQPAPAEDVTGQTSAVVEEKAVNVQRHVHMQDQSTGEDMKFHSSTAIALAMDVDTEPDEVGSSQVIRPRTDSDEIDMLSASQLSHDLYQHLSQVVEDEALRNLVETTNVPSAEQQEQGNQQEPQLRRGRKRKSNSVRLGSKKRRRPECSSQTSSQSIATDSAMYDTPEEMSDRIVVAPLRAVQAVAASELADSASTASESADAPKRRRGRPRRKTENISSTTHSPRRLRASVEVILPETSTFEKERTPERGMLAPALSDDGNAAAEDPQPNSDGGEIAAATAVEAEEEGARPGINALLQIVLDRLKSTHPEDVDLRAVDDLCFQIRFQAQVMAQRHDARQ</sequence>
<evidence type="ECO:0000256" key="3">
    <source>
        <dbReference type="ARBA" id="ARBA00022454"/>
    </source>
</evidence>
<feature type="compositionally biased region" description="Polar residues" evidence="7">
    <location>
        <begin position="1041"/>
        <end position="1053"/>
    </location>
</feature>
<dbReference type="RefSeq" id="XP_016621174.1">
    <property type="nucleotide sequence ID" value="XM_016762227.1"/>
</dbReference>
<keyword evidence="3" id="KW-0158">Chromosome</keyword>
<feature type="compositionally biased region" description="Low complexity" evidence="7">
    <location>
        <begin position="1229"/>
        <end position="1239"/>
    </location>
</feature>
<evidence type="ECO:0000313" key="9">
    <source>
        <dbReference type="EMBL" id="KIW94505.1"/>
    </source>
</evidence>
<evidence type="ECO:0000256" key="2">
    <source>
        <dbReference type="ARBA" id="ARBA00004574"/>
    </source>
</evidence>
<dbReference type="Proteomes" id="UP000053789">
    <property type="component" value="Unassembled WGS sequence"/>
</dbReference>
<dbReference type="Pfam" id="PF12231">
    <property type="entry name" value="Rif1_N"/>
    <property type="match status" value="1"/>
</dbReference>
<evidence type="ECO:0000256" key="4">
    <source>
        <dbReference type="ARBA" id="ARBA00022895"/>
    </source>
</evidence>
<dbReference type="EMBL" id="KN846985">
    <property type="protein sequence ID" value="KIW94505.1"/>
    <property type="molecule type" value="Genomic_DNA"/>
</dbReference>
<dbReference type="SUPFAM" id="SSF48371">
    <property type="entry name" value="ARM repeat"/>
    <property type="match status" value="1"/>
</dbReference>
<evidence type="ECO:0000256" key="1">
    <source>
        <dbReference type="ARBA" id="ARBA00004123"/>
    </source>
</evidence>
<evidence type="ECO:0000256" key="5">
    <source>
        <dbReference type="ARBA" id="ARBA00023242"/>
    </source>
</evidence>
<proteinExistence type="predicted"/>
<accession>A0A0D2HUI9</accession>
<dbReference type="GO" id="GO:0005634">
    <property type="term" value="C:nucleus"/>
    <property type="evidence" value="ECO:0007669"/>
    <property type="project" value="UniProtKB-SubCell"/>
</dbReference>
<reference evidence="9" key="1">
    <citation type="submission" date="2015-01" db="EMBL/GenBank/DDBJ databases">
        <title>The Genome Sequence of Cladophialophora bantiana CBS 173.52.</title>
        <authorList>
            <consortium name="The Broad Institute Genomics Platform"/>
            <person name="Cuomo C."/>
            <person name="de Hoog S."/>
            <person name="Gorbushina A."/>
            <person name="Stielow B."/>
            <person name="Teixiera M."/>
            <person name="Abouelleil A."/>
            <person name="Chapman S.B."/>
            <person name="Priest M."/>
            <person name="Young S.K."/>
            <person name="Wortman J."/>
            <person name="Nusbaum C."/>
            <person name="Birren B."/>
        </authorList>
    </citation>
    <scope>NUCLEOTIDE SEQUENCE [LARGE SCALE GENOMIC DNA]</scope>
    <source>
        <strain evidence="9">CBS 173.52</strain>
    </source>
</reference>
<feature type="compositionally biased region" description="Basic and acidic residues" evidence="7">
    <location>
        <begin position="994"/>
        <end position="1006"/>
    </location>
</feature>
<dbReference type="PANTHER" id="PTHR22928:SF3">
    <property type="entry name" value="TELOMERE-ASSOCIATED PROTEIN RIF1"/>
    <property type="match status" value="1"/>
</dbReference>
<feature type="region of interest" description="Disordered" evidence="7">
    <location>
        <begin position="1"/>
        <end position="77"/>
    </location>
</feature>
<feature type="region of interest" description="Disordered" evidence="7">
    <location>
        <begin position="1371"/>
        <end position="1391"/>
    </location>
</feature>
<feature type="compositionally biased region" description="Polar residues" evidence="7">
    <location>
        <begin position="23"/>
        <end position="46"/>
    </location>
</feature>